<dbReference type="AlphaFoldDB" id="A0A2T7A1M5"/>
<sequence length="167" mass="19342">MRCEYRTYLHQGSWTVTESRENLRNLTKLSNSKITTRQKKNKKKYPIIPVVGSSIIPVSYLREPSVVILSRKPKAGTPITITTTTATQPNFHFTPFPSFSPSPLAPLLEYKHTSKQKKKIQFCKRIRHVSTTSQPKHKSDRSTFPQQVTPARICIFFPSFWLCMMRE</sequence>
<reference evidence="1 2" key="1">
    <citation type="submission" date="2017-04" db="EMBL/GenBank/DDBJ databases">
        <title>Draft genome sequence of Tuber borchii Vittad., a whitish edible truffle.</title>
        <authorList>
            <consortium name="DOE Joint Genome Institute"/>
            <person name="Murat C."/>
            <person name="Kuo A."/>
            <person name="Barry K.W."/>
            <person name="Clum A."/>
            <person name="Dockter R.B."/>
            <person name="Fauchery L."/>
            <person name="Iotti M."/>
            <person name="Kohler A."/>
            <person name="Labutti K."/>
            <person name="Lindquist E.A."/>
            <person name="Lipzen A."/>
            <person name="Ohm R.A."/>
            <person name="Wang M."/>
            <person name="Grigoriev I.V."/>
            <person name="Zambonelli A."/>
            <person name="Martin F.M."/>
        </authorList>
    </citation>
    <scope>NUCLEOTIDE SEQUENCE [LARGE SCALE GENOMIC DNA]</scope>
    <source>
        <strain evidence="1 2">Tbo3840</strain>
    </source>
</reference>
<gene>
    <name evidence="1" type="ORF">B9Z19DRAFT_581181</name>
</gene>
<protein>
    <submittedName>
        <fullName evidence="1">Uncharacterized protein</fullName>
    </submittedName>
</protein>
<proteinExistence type="predicted"/>
<dbReference type="Proteomes" id="UP000244722">
    <property type="component" value="Unassembled WGS sequence"/>
</dbReference>
<comment type="caution">
    <text evidence="1">The sequence shown here is derived from an EMBL/GenBank/DDBJ whole genome shotgun (WGS) entry which is preliminary data.</text>
</comment>
<organism evidence="1 2">
    <name type="scientific">Tuber borchii</name>
    <name type="common">White truffle</name>
    <dbReference type="NCBI Taxonomy" id="42251"/>
    <lineage>
        <taxon>Eukaryota</taxon>
        <taxon>Fungi</taxon>
        <taxon>Dikarya</taxon>
        <taxon>Ascomycota</taxon>
        <taxon>Pezizomycotina</taxon>
        <taxon>Pezizomycetes</taxon>
        <taxon>Pezizales</taxon>
        <taxon>Tuberaceae</taxon>
        <taxon>Tuber</taxon>
    </lineage>
</organism>
<name>A0A2T7A1M5_TUBBO</name>
<dbReference type="EMBL" id="NESQ01000042">
    <property type="protein sequence ID" value="PUU81631.1"/>
    <property type="molecule type" value="Genomic_DNA"/>
</dbReference>
<accession>A0A2T7A1M5</accession>
<evidence type="ECO:0000313" key="1">
    <source>
        <dbReference type="EMBL" id="PUU81631.1"/>
    </source>
</evidence>
<keyword evidence="2" id="KW-1185">Reference proteome</keyword>
<evidence type="ECO:0000313" key="2">
    <source>
        <dbReference type="Proteomes" id="UP000244722"/>
    </source>
</evidence>